<reference evidence="3 4" key="1">
    <citation type="journal article" date="2019" name="Commun. Biol.">
        <title>The bagworm genome reveals a unique fibroin gene that provides high tensile strength.</title>
        <authorList>
            <person name="Kono N."/>
            <person name="Nakamura H."/>
            <person name="Ohtoshi R."/>
            <person name="Tomita M."/>
            <person name="Numata K."/>
            <person name="Arakawa K."/>
        </authorList>
    </citation>
    <scope>NUCLEOTIDE SEQUENCE [LARGE SCALE GENOMIC DNA]</scope>
</reference>
<evidence type="ECO:0000256" key="1">
    <source>
        <dbReference type="SAM" id="Coils"/>
    </source>
</evidence>
<keyword evidence="1" id="KW-0175">Coiled coil</keyword>
<evidence type="ECO:0000313" key="3">
    <source>
        <dbReference type="EMBL" id="GBP05895.1"/>
    </source>
</evidence>
<accession>A0A4C1SVF6</accession>
<dbReference type="Proteomes" id="UP000299102">
    <property type="component" value="Unassembled WGS sequence"/>
</dbReference>
<proteinExistence type="predicted"/>
<dbReference type="AlphaFoldDB" id="A0A4C1SVF6"/>
<evidence type="ECO:0000259" key="2">
    <source>
        <dbReference type="Pfam" id="PF03184"/>
    </source>
</evidence>
<comment type="caution">
    <text evidence="3">The sequence shown here is derived from an EMBL/GenBank/DDBJ whole genome shotgun (WGS) entry which is preliminary data.</text>
</comment>
<feature type="coiled-coil region" evidence="1">
    <location>
        <begin position="34"/>
        <end position="61"/>
    </location>
</feature>
<dbReference type="Pfam" id="PF03184">
    <property type="entry name" value="DDE_1"/>
    <property type="match status" value="1"/>
</dbReference>
<dbReference type="OrthoDB" id="125347at2759"/>
<sequence length="117" mass="13710">MKAVKIQYLPANTTSKLRPMDQGIIKNFKSLYRKEVVRNMLDNMEEKKNSTRNLLHAMRMADKAWLKFNCDYYEKLLCTLWFSSSPTESRNENISPPADWYTVVSESGLSLRTLLVR</sequence>
<keyword evidence="4" id="KW-1185">Reference proteome</keyword>
<organism evidence="3 4">
    <name type="scientific">Eumeta variegata</name>
    <name type="common">Bagworm moth</name>
    <name type="synonym">Eumeta japonica</name>
    <dbReference type="NCBI Taxonomy" id="151549"/>
    <lineage>
        <taxon>Eukaryota</taxon>
        <taxon>Metazoa</taxon>
        <taxon>Ecdysozoa</taxon>
        <taxon>Arthropoda</taxon>
        <taxon>Hexapoda</taxon>
        <taxon>Insecta</taxon>
        <taxon>Pterygota</taxon>
        <taxon>Neoptera</taxon>
        <taxon>Endopterygota</taxon>
        <taxon>Lepidoptera</taxon>
        <taxon>Glossata</taxon>
        <taxon>Ditrysia</taxon>
        <taxon>Tineoidea</taxon>
        <taxon>Psychidae</taxon>
        <taxon>Oiketicinae</taxon>
        <taxon>Eumeta</taxon>
    </lineage>
</organism>
<protein>
    <recommendedName>
        <fullName evidence="2">DDE-1 domain-containing protein</fullName>
    </recommendedName>
</protein>
<name>A0A4C1SVF6_EUMVA</name>
<dbReference type="InterPro" id="IPR004875">
    <property type="entry name" value="DDE_SF_endonuclease_dom"/>
</dbReference>
<feature type="domain" description="DDE-1" evidence="2">
    <location>
        <begin position="3"/>
        <end position="68"/>
    </location>
</feature>
<evidence type="ECO:0000313" key="4">
    <source>
        <dbReference type="Proteomes" id="UP000299102"/>
    </source>
</evidence>
<dbReference type="EMBL" id="BGZK01003963">
    <property type="protein sequence ID" value="GBP05895.1"/>
    <property type="molecule type" value="Genomic_DNA"/>
</dbReference>
<dbReference type="GO" id="GO:0003676">
    <property type="term" value="F:nucleic acid binding"/>
    <property type="evidence" value="ECO:0007669"/>
    <property type="project" value="InterPro"/>
</dbReference>
<gene>
    <name evidence="3" type="ORF">EVAR_79782_1</name>
</gene>